<proteinExistence type="predicted"/>
<sequence>MSYAPLPTPEQLVSTRARIAAQNNEIRGVEGQIHELEAQIAVLREKIGDIQLGIARDEAFIAPIRRLPFEILSEIIVLCSTVTGATPQVLRTLSAVCRSWRDATLGTPSAWSRIVFNYRDARKHLVPRIGLCTLLDVREWLSRSSLAPKDLVLNCNSMPQDQQDVLRALVRKHARDIRSLSIHLGYQDDSGGVAPWFVNNMSRLEVLDMTGAFLRIGAEAGAELLSALPRLHSLVTWDFPKDLPLDVCARLTILSVTHADVSELQSWLRAGDGFPKLRSVRFRGLVSSSHAEPDEASHLTHNGIDVLQLETVPMHAATFFKSLYLPRLAKLSVNVPKHLTTTKKDAALMLNALILNSAPPLRELYLQRVNAVDSDIFKALNAAPLLERLVLLDAIVSEKMVTALSIPRRRGPGWVCPKLTHLCISSKPLIPRPVMVSVAAARRREALDCAAKGVAPNVVALICVRLDNAELVDPHLVEQGDGTIAPTWLEHDGEFEYTFLPERRANETAWSEIEDLL</sequence>
<dbReference type="AlphaFoldDB" id="A0A165EVE2"/>
<dbReference type="OrthoDB" id="3063971at2759"/>
<evidence type="ECO:0000313" key="3">
    <source>
        <dbReference type="EMBL" id="KZV87771.1"/>
    </source>
</evidence>
<dbReference type="InterPro" id="IPR032675">
    <property type="entry name" value="LRR_dom_sf"/>
</dbReference>
<protein>
    <recommendedName>
        <fullName evidence="2">F-box domain-containing protein</fullName>
    </recommendedName>
</protein>
<dbReference type="Proteomes" id="UP000077266">
    <property type="component" value="Unassembled WGS sequence"/>
</dbReference>
<dbReference type="SUPFAM" id="SSF52047">
    <property type="entry name" value="RNI-like"/>
    <property type="match status" value="1"/>
</dbReference>
<dbReference type="InterPro" id="IPR001810">
    <property type="entry name" value="F-box_dom"/>
</dbReference>
<keyword evidence="4" id="KW-1185">Reference proteome</keyword>
<keyword evidence="1" id="KW-0175">Coiled coil</keyword>
<dbReference type="Gene3D" id="3.80.10.10">
    <property type="entry name" value="Ribonuclease Inhibitor"/>
    <property type="match status" value="1"/>
</dbReference>
<gene>
    <name evidence="3" type="ORF">EXIGLDRAFT_195284</name>
</gene>
<name>A0A165EVE2_EXIGL</name>
<reference evidence="3 4" key="1">
    <citation type="journal article" date="2016" name="Mol. Biol. Evol.">
        <title>Comparative Genomics of Early-Diverging Mushroom-Forming Fungi Provides Insights into the Origins of Lignocellulose Decay Capabilities.</title>
        <authorList>
            <person name="Nagy L.G."/>
            <person name="Riley R."/>
            <person name="Tritt A."/>
            <person name="Adam C."/>
            <person name="Daum C."/>
            <person name="Floudas D."/>
            <person name="Sun H."/>
            <person name="Yadav J.S."/>
            <person name="Pangilinan J."/>
            <person name="Larsson K.H."/>
            <person name="Matsuura K."/>
            <person name="Barry K."/>
            <person name="Labutti K."/>
            <person name="Kuo R."/>
            <person name="Ohm R.A."/>
            <person name="Bhattacharya S.S."/>
            <person name="Shirouzu T."/>
            <person name="Yoshinaga Y."/>
            <person name="Martin F.M."/>
            <person name="Grigoriev I.V."/>
            <person name="Hibbett D.S."/>
        </authorList>
    </citation>
    <scope>NUCLEOTIDE SEQUENCE [LARGE SCALE GENOMIC DNA]</scope>
    <source>
        <strain evidence="3 4">HHB12029</strain>
    </source>
</reference>
<feature type="coiled-coil region" evidence="1">
    <location>
        <begin position="19"/>
        <end position="46"/>
    </location>
</feature>
<dbReference type="Pfam" id="PF12937">
    <property type="entry name" value="F-box-like"/>
    <property type="match status" value="1"/>
</dbReference>
<dbReference type="InterPro" id="IPR036047">
    <property type="entry name" value="F-box-like_dom_sf"/>
</dbReference>
<accession>A0A165EVE2</accession>
<dbReference type="SUPFAM" id="SSF81383">
    <property type="entry name" value="F-box domain"/>
    <property type="match status" value="1"/>
</dbReference>
<organism evidence="3 4">
    <name type="scientific">Exidia glandulosa HHB12029</name>
    <dbReference type="NCBI Taxonomy" id="1314781"/>
    <lineage>
        <taxon>Eukaryota</taxon>
        <taxon>Fungi</taxon>
        <taxon>Dikarya</taxon>
        <taxon>Basidiomycota</taxon>
        <taxon>Agaricomycotina</taxon>
        <taxon>Agaricomycetes</taxon>
        <taxon>Auriculariales</taxon>
        <taxon>Exidiaceae</taxon>
        <taxon>Exidia</taxon>
    </lineage>
</organism>
<feature type="domain" description="F-box" evidence="2">
    <location>
        <begin position="64"/>
        <end position="116"/>
    </location>
</feature>
<dbReference type="InParanoid" id="A0A165EVE2"/>
<dbReference type="EMBL" id="KV426116">
    <property type="protein sequence ID" value="KZV87771.1"/>
    <property type="molecule type" value="Genomic_DNA"/>
</dbReference>
<evidence type="ECO:0000259" key="2">
    <source>
        <dbReference type="Pfam" id="PF12937"/>
    </source>
</evidence>
<evidence type="ECO:0000313" key="4">
    <source>
        <dbReference type="Proteomes" id="UP000077266"/>
    </source>
</evidence>
<dbReference type="PANTHER" id="PTHR38926">
    <property type="entry name" value="F-BOX DOMAIN CONTAINING PROTEIN, EXPRESSED"/>
    <property type="match status" value="1"/>
</dbReference>
<evidence type="ECO:0000256" key="1">
    <source>
        <dbReference type="SAM" id="Coils"/>
    </source>
</evidence>
<dbReference type="PANTHER" id="PTHR38926:SF5">
    <property type="entry name" value="F-BOX AND LEUCINE-RICH REPEAT PROTEIN 6"/>
    <property type="match status" value="1"/>
</dbReference>